<evidence type="ECO:0000259" key="1">
    <source>
        <dbReference type="Pfam" id="PF01909"/>
    </source>
</evidence>
<dbReference type="InterPro" id="IPR002934">
    <property type="entry name" value="Polymerase_NTP_transf_dom"/>
</dbReference>
<evidence type="ECO:0000313" key="4">
    <source>
        <dbReference type="EMBL" id="VFJ97908.1"/>
    </source>
</evidence>
<dbReference type="EMBL" id="CAADFJ010000017">
    <property type="protein sequence ID" value="VFJ97908.1"/>
    <property type="molecule type" value="Genomic_DNA"/>
</dbReference>
<dbReference type="SUPFAM" id="SSF81301">
    <property type="entry name" value="Nucleotidyltransferase"/>
    <property type="match status" value="1"/>
</dbReference>
<reference evidence="2" key="1">
    <citation type="submission" date="2019-02" db="EMBL/GenBank/DDBJ databases">
        <authorList>
            <person name="Gruber-Vodicka R. H."/>
            <person name="Seah K. B. B."/>
        </authorList>
    </citation>
    <scope>NUCLEOTIDE SEQUENCE</scope>
    <source>
        <strain evidence="4">BECK_SA2B12</strain>
        <strain evidence="2">BECK_SA2B15</strain>
        <strain evidence="3">BECK_SA2B20</strain>
    </source>
</reference>
<dbReference type="Gene3D" id="3.30.460.10">
    <property type="entry name" value="Beta Polymerase, domain 2"/>
    <property type="match status" value="1"/>
</dbReference>
<dbReference type="CDD" id="cd05403">
    <property type="entry name" value="NT_KNTase_like"/>
    <property type="match status" value="1"/>
</dbReference>
<gene>
    <name evidence="2" type="ORF">BECKH772A_GA0070896_100182</name>
    <name evidence="3" type="ORF">BECKH772B_GA0070898_100126</name>
    <name evidence="4" type="ORF">BECKH772C_GA0070978_100172</name>
</gene>
<organism evidence="2">
    <name type="scientific">Candidatus Kentrum eta</name>
    <dbReference type="NCBI Taxonomy" id="2126337"/>
    <lineage>
        <taxon>Bacteria</taxon>
        <taxon>Pseudomonadati</taxon>
        <taxon>Pseudomonadota</taxon>
        <taxon>Gammaproteobacteria</taxon>
        <taxon>Candidatus Kentrum</taxon>
    </lineage>
</organism>
<dbReference type="InterPro" id="IPR043519">
    <property type="entry name" value="NT_sf"/>
</dbReference>
<proteinExistence type="predicted"/>
<dbReference type="EMBL" id="CAADFG010000018">
    <property type="protein sequence ID" value="VFJ89844.1"/>
    <property type="molecule type" value="Genomic_DNA"/>
</dbReference>
<sequence>MTGATEKCRRARYLDIEPHHLDMVRDILHRHAPGCAVWAFGSRATGKARPYSDLDLAIITETPLPFAAADRLKAAFTESDLPWRVDIIDWATTSEAFRRIIERDRVVVMVAHEPRRARPKHPLRDVLGAAPRGQSLDIRRSNEPVRELELS</sequence>
<dbReference type="Pfam" id="PF01909">
    <property type="entry name" value="NTP_transf_2"/>
    <property type="match status" value="1"/>
</dbReference>
<dbReference type="PANTHER" id="PTHR33933:SF1">
    <property type="entry name" value="PROTEIN ADENYLYLTRANSFERASE MNTA-RELATED"/>
    <property type="match status" value="1"/>
</dbReference>
<dbReference type="GO" id="GO:0016779">
    <property type="term" value="F:nucleotidyltransferase activity"/>
    <property type="evidence" value="ECO:0007669"/>
    <property type="project" value="InterPro"/>
</dbReference>
<evidence type="ECO:0000313" key="2">
    <source>
        <dbReference type="EMBL" id="VFJ89844.1"/>
    </source>
</evidence>
<name>A0A450UC62_9GAMM</name>
<evidence type="ECO:0000313" key="3">
    <source>
        <dbReference type="EMBL" id="VFJ90889.1"/>
    </source>
</evidence>
<feature type="domain" description="Polymerase nucleotidyl transferase" evidence="1">
    <location>
        <begin position="22"/>
        <end position="105"/>
    </location>
</feature>
<dbReference type="PANTHER" id="PTHR33933">
    <property type="entry name" value="NUCLEOTIDYLTRANSFERASE"/>
    <property type="match status" value="1"/>
</dbReference>
<dbReference type="EMBL" id="CAADFI010000012">
    <property type="protein sequence ID" value="VFJ90889.1"/>
    <property type="molecule type" value="Genomic_DNA"/>
</dbReference>
<keyword evidence="2" id="KW-0808">Transferase</keyword>
<dbReference type="AlphaFoldDB" id="A0A450UC62"/>
<accession>A0A450UC62</accession>
<protein>
    <submittedName>
        <fullName evidence="2">Predicted nucleotidyltransferase</fullName>
    </submittedName>
</protein>
<dbReference type="InterPro" id="IPR052548">
    <property type="entry name" value="Type_VII_TA_antitoxin"/>
</dbReference>